<dbReference type="AlphaFoldDB" id="A0A4C1ZQX7"/>
<reference evidence="1 2" key="1">
    <citation type="journal article" date="2019" name="Commun. Biol.">
        <title>The bagworm genome reveals a unique fibroin gene that provides high tensile strength.</title>
        <authorList>
            <person name="Kono N."/>
            <person name="Nakamura H."/>
            <person name="Ohtoshi R."/>
            <person name="Tomita M."/>
            <person name="Numata K."/>
            <person name="Arakawa K."/>
        </authorList>
    </citation>
    <scope>NUCLEOTIDE SEQUENCE [LARGE SCALE GENOMIC DNA]</scope>
</reference>
<name>A0A4C1ZQX7_EUMVA</name>
<accession>A0A4C1ZQX7</accession>
<evidence type="ECO:0000313" key="2">
    <source>
        <dbReference type="Proteomes" id="UP000299102"/>
    </source>
</evidence>
<comment type="caution">
    <text evidence="1">The sequence shown here is derived from an EMBL/GenBank/DDBJ whole genome shotgun (WGS) entry which is preliminary data.</text>
</comment>
<dbReference type="Proteomes" id="UP000299102">
    <property type="component" value="Unassembled WGS sequence"/>
</dbReference>
<protein>
    <submittedName>
        <fullName evidence="1">Uncharacterized protein</fullName>
    </submittedName>
</protein>
<evidence type="ECO:0000313" key="1">
    <source>
        <dbReference type="EMBL" id="GBP89067.1"/>
    </source>
</evidence>
<organism evidence="1 2">
    <name type="scientific">Eumeta variegata</name>
    <name type="common">Bagworm moth</name>
    <name type="synonym">Eumeta japonica</name>
    <dbReference type="NCBI Taxonomy" id="151549"/>
    <lineage>
        <taxon>Eukaryota</taxon>
        <taxon>Metazoa</taxon>
        <taxon>Ecdysozoa</taxon>
        <taxon>Arthropoda</taxon>
        <taxon>Hexapoda</taxon>
        <taxon>Insecta</taxon>
        <taxon>Pterygota</taxon>
        <taxon>Neoptera</taxon>
        <taxon>Endopterygota</taxon>
        <taxon>Lepidoptera</taxon>
        <taxon>Glossata</taxon>
        <taxon>Ditrysia</taxon>
        <taxon>Tineoidea</taxon>
        <taxon>Psychidae</taxon>
        <taxon>Oiketicinae</taxon>
        <taxon>Eumeta</taxon>
    </lineage>
</organism>
<dbReference type="EMBL" id="BGZK01001973">
    <property type="protein sequence ID" value="GBP89067.1"/>
    <property type="molecule type" value="Genomic_DNA"/>
</dbReference>
<keyword evidence="2" id="KW-1185">Reference proteome</keyword>
<proteinExistence type="predicted"/>
<gene>
    <name evidence="1" type="ORF">EVAR_64703_1</name>
</gene>
<sequence>MRRAGAGRVARCHPEAHTHATHMYTEDLNKDVIKLRQKLLRRASIYCKVTEFVKKDAIRYFTYDYETPGSPDRAPELKLL</sequence>